<dbReference type="EMBL" id="BMFO01000003">
    <property type="protein sequence ID" value="GGF95836.1"/>
    <property type="molecule type" value="Genomic_DNA"/>
</dbReference>
<reference evidence="2" key="1">
    <citation type="journal article" date="2014" name="Int. J. Syst. Evol. Microbiol.">
        <title>Complete genome sequence of Corynebacterium casei LMG S-19264T (=DSM 44701T), isolated from a smear-ripened cheese.</title>
        <authorList>
            <consortium name="US DOE Joint Genome Institute (JGI-PGF)"/>
            <person name="Walter F."/>
            <person name="Albersmeier A."/>
            <person name="Kalinowski J."/>
            <person name="Ruckert C."/>
        </authorList>
    </citation>
    <scope>NUCLEOTIDE SEQUENCE</scope>
    <source>
        <strain evidence="2">CGMCC 1.12726</strain>
    </source>
</reference>
<reference evidence="2" key="2">
    <citation type="submission" date="2020-09" db="EMBL/GenBank/DDBJ databases">
        <authorList>
            <person name="Sun Q."/>
            <person name="Zhou Y."/>
        </authorList>
    </citation>
    <scope>NUCLEOTIDE SEQUENCE</scope>
    <source>
        <strain evidence="2">CGMCC 1.12726</strain>
    </source>
</reference>
<dbReference type="Proteomes" id="UP000632858">
    <property type="component" value="Unassembled WGS sequence"/>
</dbReference>
<keyword evidence="1" id="KW-0812">Transmembrane</keyword>
<accession>A0A917CSH1</accession>
<protein>
    <submittedName>
        <fullName evidence="2">Uncharacterized protein</fullName>
    </submittedName>
</protein>
<evidence type="ECO:0000313" key="2">
    <source>
        <dbReference type="EMBL" id="GGF95836.1"/>
    </source>
</evidence>
<evidence type="ECO:0000256" key="1">
    <source>
        <dbReference type="SAM" id="Phobius"/>
    </source>
</evidence>
<keyword evidence="3" id="KW-1185">Reference proteome</keyword>
<keyword evidence="1" id="KW-0472">Membrane</keyword>
<keyword evidence="1" id="KW-1133">Transmembrane helix</keyword>
<feature type="transmembrane region" description="Helical" evidence="1">
    <location>
        <begin position="29"/>
        <end position="46"/>
    </location>
</feature>
<gene>
    <name evidence="2" type="ORF">GCM10010960_16870</name>
</gene>
<dbReference type="AlphaFoldDB" id="A0A917CSH1"/>
<dbReference type="RefSeq" id="WP_425488569.1">
    <property type="nucleotide sequence ID" value="NZ_BMFO01000003.1"/>
</dbReference>
<organism evidence="2 3">
    <name type="scientific">Arenimonas maotaiensis</name>
    <dbReference type="NCBI Taxonomy" id="1446479"/>
    <lineage>
        <taxon>Bacteria</taxon>
        <taxon>Pseudomonadati</taxon>
        <taxon>Pseudomonadota</taxon>
        <taxon>Gammaproteobacteria</taxon>
        <taxon>Lysobacterales</taxon>
        <taxon>Lysobacteraceae</taxon>
        <taxon>Arenimonas</taxon>
    </lineage>
</organism>
<name>A0A917CSH1_9GAMM</name>
<evidence type="ECO:0000313" key="3">
    <source>
        <dbReference type="Proteomes" id="UP000632858"/>
    </source>
</evidence>
<comment type="caution">
    <text evidence="2">The sequence shown here is derived from an EMBL/GenBank/DDBJ whole genome shotgun (WGS) entry which is preliminary data.</text>
</comment>
<feature type="transmembrane region" description="Helical" evidence="1">
    <location>
        <begin position="58"/>
        <end position="77"/>
    </location>
</feature>
<sequence length="82" mass="8163">MSLISLIFGILALIGLFIAAIPCLGALNWLNIPFAVVGAIVSAIALGKAEPGRKGMAMTGLVLCAIAIVAGGFRLSLGGGIL</sequence>
<proteinExistence type="predicted"/>